<proteinExistence type="predicted"/>
<reference evidence="1 2" key="1">
    <citation type="submission" date="2019-03" db="EMBL/GenBank/DDBJ databases">
        <title>Genomic Encyclopedia of Type Strains, Phase III (KMG-III): the genomes of soil and plant-associated and newly described type strains.</title>
        <authorList>
            <person name="Whitman W."/>
        </authorList>
    </citation>
    <scope>NUCLEOTIDE SEQUENCE [LARGE SCALE GENOMIC DNA]</scope>
    <source>
        <strain evidence="1 2">VKM Ac-2575</strain>
    </source>
</reference>
<dbReference type="EMBL" id="SOCE01000002">
    <property type="protein sequence ID" value="TDU84464.1"/>
    <property type="molecule type" value="Genomic_DNA"/>
</dbReference>
<evidence type="ECO:0008006" key="3">
    <source>
        <dbReference type="Google" id="ProtNLM"/>
    </source>
</evidence>
<name>A0A4R7SYQ1_9ACTN</name>
<evidence type="ECO:0000313" key="1">
    <source>
        <dbReference type="EMBL" id="TDU84464.1"/>
    </source>
</evidence>
<dbReference type="AlphaFoldDB" id="A0A4R7SYQ1"/>
<accession>A0A4R7SYQ1</accession>
<organism evidence="1 2">
    <name type="scientific">Kribbella voronezhensis</name>
    <dbReference type="NCBI Taxonomy" id="2512212"/>
    <lineage>
        <taxon>Bacteria</taxon>
        <taxon>Bacillati</taxon>
        <taxon>Actinomycetota</taxon>
        <taxon>Actinomycetes</taxon>
        <taxon>Propionibacteriales</taxon>
        <taxon>Kribbellaceae</taxon>
        <taxon>Kribbella</taxon>
    </lineage>
</organism>
<dbReference type="RefSeq" id="WP_202867042.1">
    <property type="nucleotide sequence ID" value="NZ_SOCE01000002.1"/>
</dbReference>
<sequence length="165" mass="18269">MGWVPATLYDAAARAAYQEIADLAEWSPWLPFDDARQAAPREPGVYLLREPAGHIRYAGMAGERAGSGRPQGLRGRLAVYWSGKGAVSGFGEAALDRALADPDWVGEQLERLRTSGPRRAKEWAHDAVLRLNLEASWAVCADKDDALYLESRVVAQLRSHNLWNR</sequence>
<dbReference type="Proteomes" id="UP000295151">
    <property type="component" value="Unassembled WGS sequence"/>
</dbReference>
<keyword evidence="2" id="KW-1185">Reference proteome</keyword>
<evidence type="ECO:0000313" key="2">
    <source>
        <dbReference type="Proteomes" id="UP000295151"/>
    </source>
</evidence>
<comment type="caution">
    <text evidence="1">The sequence shown here is derived from an EMBL/GenBank/DDBJ whole genome shotgun (WGS) entry which is preliminary data.</text>
</comment>
<gene>
    <name evidence="1" type="ORF">EV138_6935</name>
</gene>
<protein>
    <recommendedName>
        <fullName evidence="3">GIY-YIG domain-containing protein</fullName>
    </recommendedName>
</protein>